<proteinExistence type="predicted"/>
<accession>A0A839IRI2</accession>
<gene>
    <name evidence="1" type="ORF">H4O21_12970</name>
</gene>
<dbReference type="AlphaFoldDB" id="A0A839IRI2"/>
<reference evidence="1 2" key="1">
    <citation type="submission" date="2020-08" db="EMBL/GenBank/DDBJ databases">
        <title>Oceanospirillum sp. nov. isolated from marine sediment.</title>
        <authorList>
            <person name="Ji X."/>
        </authorList>
    </citation>
    <scope>NUCLEOTIDE SEQUENCE [LARGE SCALE GENOMIC DNA]</scope>
    <source>
        <strain evidence="1 2">D5</strain>
    </source>
</reference>
<organism evidence="1 2">
    <name type="scientific">Oceanospirillum sediminis</name>
    <dbReference type="NCBI Taxonomy" id="2760088"/>
    <lineage>
        <taxon>Bacteria</taxon>
        <taxon>Pseudomonadati</taxon>
        <taxon>Pseudomonadota</taxon>
        <taxon>Gammaproteobacteria</taxon>
        <taxon>Oceanospirillales</taxon>
        <taxon>Oceanospirillaceae</taxon>
        <taxon>Oceanospirillum</taxon>
    </lineage>
</organism>
<comment type="caution">
    <text evidence="1">The sequence shown here is derived from an EMBL/GenBank/DDBJ whole genome shotgun (WGS) entry which is preliminary data.</text>
</comment>
<dbReference type="EMBL" id="JACJFM010000015">
    <property type="protein sequence ID" value="MBB1487521.1"/>
    <property type="molecule type" value="Genomic_DNA"/>
</dbReference>
<sequence>MMLTRNNDVRTENNNAAIEPATLDLKAGLIEPFPVDAEPLTLMPLIEPFPVDAEPLPLIEPFPVDAEPLIFMPVDGGIPEPVDANGIIGSCVIFPESEEIQALYKQLDEIFGTPDFDLTEDEQKQVDALYEKANAFFEPNDNGEWPVLTEAQEKELEAIYDQIDDIYGIVNYDDLSEEQQKKVDDIYAELDKLWADQINTLPVEPIDEEAQALHDRLDEIFGTYKQELTEDEQKQVDELNNKIEAILSPDKDGNWPELTEEQQEELNGLYKQVDKVYGVVSYDDLSEEQQREVDGIYDKLDAIYLKDLDIDGSDGLVTILPVFDEKTQALFDELNEIFGTPKSELTEEEQAEVNALNDKVDALLAPNDSGEWPELTEEQETELSGLFKQIDKVYGVVTYDDLTEAQQQRVDAIYEELSAEPLITEEPDSDIIDGEPVISVVSPFDKDKDDLLNLDDFDFSKLETVSQLNTGTDNDDNWIDFGMFEFVDNADGQEMPGIQTLELTGLADFDFDFAGF</sequence>
<evidence type="ECO:0000313" key="1">
    <source>
        <dbReference type="EMBL" id="MBB1487521.1"/>
    </source>
</evidence>
<dbReference type="Proteomes" id="UP000565262">
    <property type="component" value="Unassembled WGS sequence"/>
</dbReference>
<dbReference type="RefSeq" id="WP_182809292.1">
    <property type="nucleotide sequence ID" value="NZ_JACJFM010000015.1"/>
</dbReference>
<name>A0A839IRI2_9GAMM</name>
<keyword evidence="2" id="KW-1185">Reference proteome</keyword>
<evidence type="ECO:0008006" key="3">
    <source>
        <dbReference type="Google" id="ProtNLM"/>
    </source>
</evidence>
<evidence type="ECO:0000313" key="2">
    <source>
        <dbReference type="Proteomes" id="UP000565262"/>
    </source>
</evidence>
<protein>
    <recommendedName>
        <fullName evidence="3">EF-hand domain-containing protein</fullName>
    </recommendedName>
</protein>